<protein>
    <submittedName>
        <fullName evidence="3">Phosphoglycerate mutase</fullName>
    </submittedName>
</protein>
<dbReference type="Pfam" id="PF00300">
    <property type="entry name" value="His_Phos_1"/>
    <property type="match status" value="2"/>
</dbReference>
<dbReference type="SUPFAM" id="SSF53254">
    <property type="entry name" value="Phosphoglycerate mutase-like"/>
    <property type="match status" value="2"/>
</dbReference>
<dbReference type="PANTHER" id="PTHR48100">
    <property type="entry name" value="BROAD-SPECIFICITY PHOSPHATASE YOR283W-RELATED"/>
    <property type="match status" value="1"/>
</dbReference>
<dbReference type="Gene3D" id="3.40.50.1240">
    <property type="entry name" value="Phosphoglycerate mutase-like"/>
    <property type="match status" value="2"/>
</dbReference>
<evidence type="ECO:0000256" key="2">
    <source>
        <dbReference type="PIRSR" id="PIRSR613078-2"/>
    </source>
</evidence>
<dbReference type="GO" id="GO:0016791">
    <property type="term" value="F:phosphatase activity"/>
    <property type="evidence" value="ECO:0007669"/>
    <property type="project" value="TreeGrafter"/>
</dbReference>
<evidence type="ECO:0000313" key="3">
    <source>
        <dbReference type="EMBL" id="BAY68967.1"/>
    </source>
</evidence>
<dbReference type="PROSITE" id="PS00175">
    <property type="entry name" value="PG_MUTASE"/>
    <property type="match status" value="2"/>
</dbReference>
<dbReference type="InterPro" id="IPR050275">
    <property type="entry name" value="PGM_Phosphatase"/>
</dbReference>
<proteinExistence type="predicted"/>
<name>A0A1Z4KJ48_ANAVA</name>
<dbReference type="InterPro" id="IPR001345">
    <property type="entry name" value="PG/BPGM_mutase_AS"/>
</dbReference>
<dbReference type="CDD" id="cd07067">
    <property type="entry name" value="HP_PGM_like"/>
    <property type="match status" value="2"/>
</dbReference>
<dbReference type="EMBL" id="AP018216">
    <property type="protein sequence ID" value="BAY68967.1"/>
    <property type="molecule type" value="Genomic_DNA"/>
</dbReference>
<dbReference type="PANTHER" id="PTHR48100:SF10">
    <property type="entry name" value="2-CARBOXY-D-ARABINITOL-1-PHOSPHATASE-RELATED"/>
    <property type="match status" value="1"/>
</dbReference>
<dbReference type="Proteomes" id="UP000217507">
    <property type="component" value="Chromosome"/>
</dbReference>
<feature type="active site" description="Tele-phosphohistidine intermediate" evidence="1">
    <location>
        <position position="239"/>
    </location>
</feature>
<evidence type="ECO:0000256" key="1">
    <source>
        <dbReference type="PIRSR" id="PIRSR613078-1"/>
    </source>
</evidence>
<reference evidence="3 4" key="1">
    <citation type="submission" date="2017-06" db="EMBL/GenBank/DDBJ databases">
        <title>Genome sequencing of cyanobaciteial culture collection at National Institute for Environmental Studies (NIES).</title>
        <authorList>
            <person name="Hirose Y."/>
            <person name="Shimura Y."/>
            <person name="Fujisawa T."/>
            <person name="Nakamura Y."/>
            <person name="Kawachi M."/>
        </authorList>
    </citation>
    <scope>NUCLEOTIDE SEQUENCE [LARGE SCALE GENOMIC DNA]</scope>
    <source>
        <strain evidence="3 4">NIES-23</strain>
    </source>
</reference>
<dbReference type="InterPro" id="IPR029033">
    <property type="entry name" value="His_PPase_superfam"/>
</dbReference>
<organism evidence="3 4">
    <name type="scientific">Trichormus variabilis NIES-23</name>
    <dbReference type="NCBI Taxonomy" id="1973479"/>
    <lineage>
        <taxon>Bacteria</taxon>
        <taxon>Bacillati</taxon>
        <taxon>Cyanobacteriota</taxon>
        <taxon>Cyanophyceae</taxon>
        <taxon>Nostocales</taxon>
        <taxon>Nostocaceae</taxon>
        <taxon>Trichormus</taxon>
    </lineage>
</organism>
<dbReference type="SMART" id="SM00855">
    <property type="entry name" value="PGAM"/>
    <property type="match status" value="2"/>
</dbReference>
<feature type="active site" description="Proton donor/acceptor" evidence="1">
    <location>
        <position position="313"/>
    </location>
</feature>
<feature type="binding site" evidence="2">
    <location>
        <position position="288"/>
    </location>
    <ligand>
        <name>substrate</name>
    </ligand>
</feature>
<evidence type="ECO:0000313" key="4">
    <source>
        <dbReference type="Proteomes" id="UP000217507"/>
    </source>
</evidence>
<gene>
    <name evidence="3" type="ORF">NIES23_17570</name>
</gene>
<dbReference type="SMR" id="A0A1Z4KJ48"/>
<feature type="binding site" evidence="2">
    <location>
        <begin position="238"/>
        <end position="245"/>
    </location>
    <ligand>
        <name>substrate</name>
    </ligand>
</feature>
<dbReference type="AlphaFoldDB" id="A0A1Z4KJ48"/>
<dbReference type="InterPro" id="IPR013078">
    <property type="entry name" value="His_Pase_superF_clade-1"/>
</dbReference>
<accession>A0A1Z4KJ48</accession>
<sequence>MTRVIIVRHGQSTYNIERRIQGRADVSTLTERGRSDASKVGKALTNISFKAIYTSPLQRAKQTAEIIHSELANEAVQSADVQISELLREIDLPLWEKLLTSEVKEKFPEDYRIWHEKPQELQMLVNDNGVTREHFPVLSLYEQARQFWQNILPNHRGESILIVGHNGINRALISTALGVHPSRYHAIQQSNCGISVLNFAGGLGEPVQLESMNQTQHTGETLPSLRPGHQGVRLLLVRHGETEWNRQTRFQGQIDVPLNDNGRQQAQKAGVFLQNVAIDFAVSSSMLRPKETAEIILRHHPSINLELQDGLREISHGLWEGKLEAEIEEEFPGELERWRTIPGQVQMPEGENLQQVWERSTEAWQNIVQTALDNQRQTGLIVAHDATNKTLLCHILGLPTDNFWNFRQGNGAVSVIDYPSGLNGVPVLQAMNITTHLGGVLDKTAAGAL</sequence>